<dbReference type="EMBL" id="NARP01000011">
    <property type="protein sequence ID" value="OTQ00155.1"/>
    <property type="molecule type" value="Genomic_DNA"/>
</dbReference>
<evidence type="ECO:0000313" key="5">
    <source>
        <dbReference type="Proteomes" id="UP000194977"/>
    </source>
</evidence>
<evidence type="ECO:0000259" key="1">
    <source>
        <dbReference type="Pfam" id="PF23296"/>
    </source>
</evidence>
<dbReference type="InterPro" id="IPR055507">
    <property type="entry name" value="DUF7079"/>
</dbReference>
<name>A0A242NIS7_9GAMM</name>
<evidence type="ECO:0000313" key="3">
    <source>
        <dbReference type="EMBL" id="OTQ08529.1"/>
    </source>
</evidence>
<dbReference type="Proteomes" id="UP000194800">
    <property type="component" value="Unassembled WGS sequence"/>
</dbReference>
<dbReference type="Pfam" id="PF23296">
    <property type="entry name" value="DUF7079"/>
    <property type="match status" value="1"/>
</dbReference>
<evidence type="ECO:0000313" key="2">
    <source>
        <dbReference type="EMBL" id="OTQ00155.1"/>
    </source>
</evidence>
<sequence>MEHTLNEEDLYIALSDLFVDNEVDYNHIASVVKLFPTSYVEHALFNYVAPYCYHNMLTPVPSVCYFFDENELLSAIDNIKKKENRPISKIKIRILAFYLKFRFKDEWQKIKSLL</sequence>
<gene>
    <name evidence="3" type="ORF">B6C91_12090</name>
    <name evidence="2" type="ORF">B6D08_05565</name>
</gene>
<feature type="domain" description="DUF7079" evidence="1">
    <location>
        <begin position="7"/>
        <end position="112"/>
    </location>
</feature>
<evidence type="ECO:0000313" key="4">
    <source>
        <dbReference type="Proteomes" id="UP000194800"/>
    </source>
</evidence>
<dbReference type="OrthoDB" id="8684941at2"/>
<dbReference type="Proteomes" id="UP000194977">
    <property type="component" value="Unassembled WGS sequence"/>
</dbReference>
<organism evidence="2 5">
    <name type="scientific">Gilliamella apicola</name>
    <dbReference type="NCBI Taxonomy" id="1196095"/>
    <lineage>
        <taxon>Bacteria</taxon>
        <taxon>Pseudomonadati</taxon>
        <taxon>Pseudomonadota</taxon>
        <taxon>Gammaproteobacteria</taxon>
        <taxon>Orbales</taxon>
        <taxon>Orbaceae</taxon>
        <taxon>Gilliamella</taxon>
    </lineage>
</organism>
<accession>A0A242NIS7</accession>
<dbReference type="RefSeq" id="WP_086272672.1">
    <property type="nucleotide sequence ID" value="NZ_MZNE01000090.1"/>
</dbReference>
<comment type="caution">
    <text evidence="2">The sequence shown here is derived from an EMBL/GenBank/DDBJ whole genome shotgun (WGS) entry which is preliminary data.</text>
</comment>
<dbReference type="AlphaFoldDB" id="A0A242NIS7"/>
<protein>
    <recommendedName>
        <fullName evidence="1">DUF7079 domain-containing protein</fullName>
    </recommendedName>
</protein>
<dbReference type="EMBL" id="NART01000080">
    <property type="protein sequence ID" value="OTQ08529.1"/>
    <property type="molecule type" value="Genomic_DNA"/>
</dbReference>
<reference evidence="4 5" key="1">
    <citation type="submission" date="2017-03" db="EMBL/GenBank/DDBJ databases">
        <title>Comparative genomics of honeybee gut symbionts reveal geographically distinct and subgroup specific antibiotic resistance.</title>
        <authorList>
            <person name="Ludvigsen J."/>
            <person name="Porcellato D."/>
            <person name="Labee-Lund T.M."/>
            <person name="Amdam G.V."/>
            <person name="Rudi K."/>
        </authorList>
    </citation>
    <scope>NUCLEOTIDE SEQUENCE [LARGE SCALE GENOMIC DNA]</scope>
    <source>
        <strain evidence="2 5">A-7-12</strain>
        <strain evidence="3 4">A-9-12</strain>
    </source>
</reference>
<proteinExistence type="predicted"/>
<keyword evidence="4" id="KW-1185">Reference proteome</keyword>